<dbReference type="OrthoDB" id="513924at2"/>
<dbReference type="RefSeq" id="WP_106306891.1">
    <property type="nucleotide sequence ID" value="NZ_PVWO01000212.1"/>
</dbReference>
<dbReference type="Proteomes" id="UP000238937">
    <property type="component" value="Unassembled WGS sequence"/>
</dbReference>
<keyword evidence="1" id="KW-1133">Transmembrane helix</keyword>
<evidence type="ECO:0000256" key="1">
    <source>
        <dbReference type="SAM" id="Phobius"/>
    </source>
</evidence>
<keyword evidence="1" id="KW-0812">Transmembrane</keyword>
<gene>
    <name evidence="2" type="ORF">C7B77_16185</name>
</gene>
<evidence type="ECO:0000313" key="3">
    <source>
        <dbReference type="Proteomes" id="UP000238937"/>
    </source>
</evidence>
<proteinExistence type="predicted"/>
<dbReference type="AlphaFoldDB" id="A0A2T1GCF7"/>
<sequence length="101" mass="11199">MLQIIYLIAFTILAFLAIGNLIRSLIGFSMDASQPRSINNPNSPGYRYRSGAVPHPELLDDLGNVTTEPLLIMKSISIEDARTRLDALYHNDLPRSAEGEN</sequence>
<protein>
    <submittedName>
        <fullName evidence="2">DUF2973 domain-containing protein</fullName>
    </submittedName>
</protein>
<dbReference type="Pfam" id="PF11189">
    <property type="entry name" value="DUF2973"/>
    <property type="match status" value="1"/>
</dbReference>
<evidence type="ECO:0000313" key="2">
    <source>
        <dbReference type="EMBL" id="PSB55081.1"/>
    </source>
</evidence>
<keyword evidence="3" id="KW-1185">Reference proteome</keyword>
<reference evidence="2 3" key="1">
    <citation type="submission" date="2018-03" db="EMBL/GenBank/DDBJ databases">
        <title>The ancient ancestry and fast evolution of plastids.</title>
        <authorList>
            <person name="Moore K.R."/>
            <person name="Magnabosco C."/>
            <person name="Momper L."/>
            <person name="Gold D.A."/>
            <person name="Bosak T."/>
            <person name="Fournier G.P."/>
        </authorList>
    </citation>
    <scope>NUCLEOTIDE SEQUENCE [LARGE SCALE GENOMIC DNA]</scope>
    <source>
        <strain evidence="2 3">CCALA 037</strain>
    </source>
</reference>
<name>A0A2T1GCF7_9CYAN</name>
<dbReference type="EMBL" id="PVWO01000212">
    <property type="protein sequence ID" value="PSB55081.1"/>
    <property type="molecule type" value="Genomic_DNA"/>
</dbReference>
<accession>A0A2T1GCF7</accession>
<organism evidence="2 3">
    <name type="scientific">Chamaesiphon polymorphus CCALA 037</name>
    <dbReference type="NCBI Taxonomy" id="2107692"/>
    <lineage>
        <taxon>Bacteria</taxon>
        <taxon>Bacillati</taxon>
        <taxon>Cyanobacteriota</taxon>
        <taxon>Cyanophyceae</taxon>
        <taxon>Gomontiellales</taxon>
        <taxon>Chamaesiphonaceae</taxon>
        <taxon>Chamaesiphon</taxon>
    </lineage>
</organism>
<feature type="transmembrane region" description="Helical" evidence="1">
    <location>
        <begin position="6"/>
        <end position="26"/>
    </location>
</feature>
<keyword evidence="1" id="KW-0472">Membrane</keyword>
<comment type="caution">
    <text evidence="2">The sequence shown here is derived from an EMBL/GenBank/DDBJ whole genome shotgun (WGS) entry which is preliminary data.</text>
</comment>
<dbReference type="InterPro" id="IPR021355">
    <property type="entry name" value="Phage_Syn9_Gp224"/>
</dbReference>